<reference evidence="4" key="1">
    <citation type="journal article" date="2019" name="Int. J. Syst. Evol. Microbiol.">
        <title>The Global Catalogue of Microorganisms (GCM) 10K type strain sequencing project: providing services to taxonomists for standard genome sequencing and annotation.</title>
        <authorList>
            <consortium name="The Broad Institute Genomics Platform"/>
            <consortium name="The Broad Institute Genome Sequencing Center for Infectious Disease"/>
            <person name="Wu L."/>
            <person name="Ma J."/>
        </authorList>
    </citation>
    <scope>NUCLEOTIDE SEQUENCE [LARGE SCALE GENOMIC DNA]</scope>
    <source>
        <strain evidence="4">CGMCC 1.12791</strain>
    </source>
</reference>
<name>A0ABQ3HK80_9ACTN</name>
<feature type="compositionally biased region" description="Basic and acidic residues" evidence="1">
    <location>
        <begin position="78"/>
        <end position="88"/>
    </location>
</feature>
<evidence type="ECO:0000313" key="3">
    <source>
        <dbReference type="EMBL" id="GHE17049.1"/>
    </source>
</evidence>
<comment type="caution">
    <text evidence="3">The sequence shown here is derived from an EMBL/GenBank/DDBJ whole genome shotgun (WGS) entry which is preliminary data.</text>
</comment>
<evidence type="ECO:0000313" key="4">
    <source>
        <dbReference type="Proteomes" id="UP000597341"/>
    </source>
</evidence>
<evidence type="ECO:0008006" key="5">
    <source>
        <dbReference type="Google" id="ProtNLM"/>
    </source>
</evidence>
<evidence type="ECO:0000256" key="1">
    <source>
        <dbReference type="SAM" id="MobiDB-lite"/>
    </source>
</evidence>
<evidence type="ECO:0000256" key="2">
    <source>
        <dbReference type="SAM" id="SignalP"/>
    </source>
</evidence>
<gene>
    <name evidence="3" type="ORF">GCM10011376_16590</name>
</gene>
<organism evidence="3 4">
    <name type="scientific">Nocardioides flavus</name>
    <name type="common">ex Wang et al. 2016</name>
    <dbReference type="NCBI Taxonomy" id="2058780"/>
    <lineage>
        <taxon>Bacteria</taxon>
        <taxon>Bacillati</taxon>
        <taxon>Actinomycetota</taxon>
        <taxon>Actinomycetes</taxon>
        <taxon>Propionibacteriales</taxon>
        <taxon>Nocardioidaceae</taxon>
        <taxon>Nocardioides</taxon>
    </lineage>
</organism>
<accession>A0ABQ3HK80</accession>
<feature type="signal peptide" evidence="2">
    <location>
        <begin position="1"/>
        <end position="27"/>
    </location>
</feature>
<feature type="chain" id="PRO_5047523106" description="Lipoprotein" evidence="2">
    <location>
        <begin position="28"/>
        <end position="88"/>
    </location>
</feature>
<sequence>MNIQDIPRTVSVWAAAAAIATVGTVSACGTEVPAPAQQIKVEVPEPTPRHYEPACNTRAAVTPCPGVAPVRPGTRNRMRFDDEADPRR</sequence>
<keyword evidence="2" id="KW-0732">Signal</keyword>
<dbReference type="EMBL" id="BNAD01000003">
    <property type="protein sequence ID" value="GHE17049.1"/>
    <property type="molecule type" value="Genomic_DNA"/>
</dbReference>
<proteinExistence type="predicted"/>
<feature type="region of interest" description="Disordered" evidence="1">
    <location>
        <begin position="65"/>
        <end position="88"/>
    </location>
</feature>
<dbReference type="RefSeq" id="WP_191278918.1">
    <property type="nucleotide sequence ID" value="NZ_BNAD01000003.1"/>
</dbReference>
<keyword evidence="4" id="KW-1185">Reference proteome</keyword>
<dbReference type="Proteomes" id="UP000597341">
    <property type="component" value="Unassembled WGS sequence"/>
</dbReference>
<protein>
    <recommendedName>
        <fullName evidence="5">Lipoprotein</fullName>
    </recommendedName>
</protein>